<comment type="caution">
    <text evidence="10">The sequence shown here is derived from an EMBL/GenBank/DDBJ whole genome shotgun (WGS) entry which is preliminary data.</text>
</comment>
<comment type="subcellular location">
    <subcellularLocation>
        <location evidence="1">Mitochondrion inner membrane</location>
    </subcellularLocation>
    <subcellularLocation>
        <location evidence="2">Mitochondrion intermembrane space</location>
    </subcellularLocation>
</comment>
<feature type="domain" description="EF-hand" evidence="9">
    <location>
        <begin position="266"/>
        <end position="301"/>
    </location>
</feature>
<organism evidence="10 11">
    <name type="scientific">Xanthoceras sorbifolium</name>
    <dbReference type="NCBI Taxonomy" id="99658"/>
    <lineage>
        <taxon>Eukaryota</taxon>
        <taxon>Viridiplantae</taxon>
        <taxon>Streptophyta</taxon>
        <taxon>Embryophyta</taxon>
        <taxon>Tracheophyta</taxon>
        <taxon>Spermatophyta</taxon>
        <taxon>Magnoliopsida</taxon>
        <taxon>eudicotyledons</taxon>
        <taxon>Gunneridae</taxon>
        <taxon>Pentapetalae</taxon>
        <taxon>rosids</taxon>
        <taxon>malvids</taxon>
        <taxon>Sapindales</taxon>
        <taxon>Sapindaceae</taxon>
        <taxon>Xanthoceroideae</taxon>
        <taxon>Xanthoceras</taxon>
    </lineage>
</organism>
<dbReference type="CDD" id="cd00051">
    <property type="entry name" value="EFh"/>
    <property type="match status" value="1"/>
</dbReference>
<keyword evidence="5" id="KW-0106">Calcium</keyword>
<evidence type="ECO:0000256" key="4">
    <source>
        <dbReference type="ARBA" id="ARBA00022792"/>
    </source>
</evidence>
<keyword evidence="11" id="KW-1185">Reference proteome</keyword>
<dbReference type="SUPFAM" id="SSF47473">
    <property type="entry name" value="EF-hand"/>
    <property type="match status" value="2"/>
</dbReference>
<accession>A0ABQ8IBW2</accession>
<evidence type="ECO:0000313" key="11">
    <source>
        <dbReference type="Proteomes" id="UP000827721"/>
    </source>
</evidence>
<keyword evidence="3" id="KW-0677">Repeat</keyword>
<dbReference type="PROSITE" id="PS50222">
    <property type="entry name" value="EF_HAND_2"/>
    <property type="match status" value="2"/>
</dbReference>
<keyword evidence="4" id="KW-0999">Mitochondrion inner membrane</keyword>
<sequence length="552" mass="62880">MTALKRSSPSMYRLSLIQRLQIRRLSSPPQSPSSSLPLINASFSDSNDHENLLFNSFARWFSAIAAGSSLGFLCWSSNSNSNTQSTSLSKPSLAFADWSTSTSTVTNESTVGDNRSFSSSFFPKLSLPDYSSKFLFGDAYRRKIFFNYEKRIRLRSPPEKDGNKMEEGSIFASHLPSFCIIVFEYFASLRTPKGELLMKPEDLMRAVVPVFPPSESNLIRDGYLIGERSPGELRCSPSKFFMLFDINNDGLISFKEYIFFVTLLSIPESRFSVAFKMFDINNNGKIDKEEFKKVMALMRSHHRQGVHQRDGLRTGLKVTGSVEDGGLVEYFFGKDGRACLEHDKFLQFLRELHDEGEGWPIAERRLGLTVFINLQSDQFSHLLLSLEFAHYDFKLRGTISAKDFALSMVASADMSHINKLLDRVDQLNKELHLQEMRISFKEFKDFAELRRKLQPFSLALFSYGEVNGLLTREDFQRAASHVCGVSLTENVIEIIFHVFDANQDGHLSLDEFIIVLHKRERDIAQPVETGIMGFWSCCWNCSATCSIRRFLS</sequence>
<dbReference type="EMBL" id="JAFEMO010000003">
    <property type="protein sequence ID" value="KAH7574095.1"/>
    <property type="molecule type" value="Genomic_DNA"/>
</dbReference>
<evidence type="ECO:0000259" key="9">
    <source>
        <dbReference type="PROSITE" id="PS50222"/>
    </source>
</evidence>
<keyword evidence="6" id="KW-0809">Transit peptide</keyword>
<proteinExistence type="predicted"/>
<gene>
    <name evidence="10" type="ORF">JRO89_XS03G0251200</name>
</gene>
<dbReference type="SMART" id="SM00054">
    <property type="entry name" value="EFh"/>
    <property type="match status" value="3"/>
</dbReference>
<dbReference type="PANTHER" id="PTHR12294:SF23">
    <property type="entry name" value="CALCIUM UPTAKE PROTEIN, MITOCHONDRIAL"/>
    <property type="match status" value="1"/>
</dbReference>
<feature type="domain" description="EF-hand" evidence="9">
    <location>
        <begin position="487"/>
        <end position="522"/>
    </location>
</feature>
<dbReference type="CDD" id="cd15900">
    <property type="entry name" value="EFh_MICU"/>
    <property type="match status" value="1"/>
</dbReference>
<protein>
    <recommendedName>
        <fullName evidence="9">EF-hand domain-containing protein</fullName>
    </recommendedName>
</protein>
<dbReference type="InterPro" id="IPR002048">
    <property type="entry name" value="EF_hand_dom"/>
</dbReference>
<dbReference type="InterPro" id="IPR011992">
    <property type="entry name" value="EF-hand-dom_pair"/>
</dbReference>
<evidence type="ECO:0000256" key="8">
    <source>
        <dbReference type="ARBA" id="ARBA00023136"/>
    </source>
</evidence>
<dbReference type="Pfam" id="PF13202">
    <property type="entry name" value="EF-hand_5"/>
    <property type="match status" value="1"/>
</dbReference>
<dbReference type="Pfam" id="PF13833">
    <property type="entry name" value="EF-hand_8"/>
    <property type="match status" value="1"/>
</dbReference>
<dbReference type="Pfam" id="PF00036">
    <property type="entry name" value="EF-hand_1"/>
    <property type="match status" value="1"/>
</dbReference>
<evidence type="ECO:0000256" key="3">
    <source>
        <dbReference type="ARBA" id="ARBA00022737"/>
    </source>
</evidence>
<evidence type="ECO:0000313" key="10">
    <source>
        <dbReference type="EMBL" id="KAH7574095.1"/>
    </source>
</evidence>
<evidence type="ECO:0000256" key="6">
    <source>
        <dbReference type="ARBA" id="ARBA00022946"/>
    </source>
</evidence>
<keyword evidence="7" id="KW-0496">Mitochondrion</keyword>
<dbReference type="InterPro" id="IPR039800">
    <property type="entry name" value="MICU1/2/3"/>
</dbReference>
<evidence type="ECO:0000256" key="1">
    <source>
        <dbReference type="ARBA" id="ARBA00004273"/>
    </source>
</evidence>
<dbReference type="PANTHER" id="PTHR12294">
    <property type="entry name" value="EF HAND DOMAIN FAMILY A1,A2-RELATED"/>
    <property type="match status" value="1"/>
</dbReference>
<dbReference type="Gene3D" id="1.10.238.10">
    <property type="entry name" value="EF-hand"/>
    <property type="match status" value="2"/>
</dbReference>
<keyword evidence="8" id="KW-0472">Membrane</keyword>
<dbReference type="Proteomes" id="UP000827721">
    <property type="component" value="Unassembled WGS sequence"/>
</dbReference>
<dbReference type="InterPro" id="IPR018247">
    <property type="entry name" value="EF_Hand_1_Ca_BS"/>
</dbReference>
<evidence type="ECO:0000256" key="7">
    <source>
        <dbReference type="ARBA" id="ARBA00023128"/>
    </source>
</evidence>
<evidence type="ECO:0000256" key="5">
    <source>
        <dbReference type="ARBA" id="ARBA00022837"/>
    </source>
</evidence>
<evidence type="ECO:0000256" key="2">
    <source>
        <dbReference type="ARBA" id="ARBA00004569"/>
    </source>
</evidence>
<reference evidence="10 11" key="1">
    <citation type="submission" date="2021-02" db="EMBL/GenBank/DDBJ databases">
        <title>Plant Genome Project.</title>
        <authorList>
            <person name="Zhang R.-G."/>
        </authorList>
    </citation>
    <scope>NUCLEOTIDE SEQUENCE [LARGE SCALE GENOMIC DNA]</scope>
    <source>
        <tissue evidence="10">Leaves</tissue>
    </source>
</reference>
<dbReference type="PROSITE" id="PS00018">
    <property type="entry name" value="EF_HAND_1"/>
    <property type="match status" value="2"/>
</dbReference>
<name>A0ABQ8IBW2_9ROSI</name>